<dbReference type="EMBL" id="JAAAMV010000023">
    <property type="protein sequence ID" value="NBD26715.1"/>
    <property type="molecule type" value="Genomic_DNA"/>
</dbReference>
<gene>
    <name evidence="4" type="primary">fliW</name>
    <name evidence="5" type="ORF">GT019_22810</name>
</gene>
<evidence type="ECO:0000313" key="5">
    <source>
        <dbReference type="EMBL" id="NBD26715.1"/>
    </source>
</evidence>
<keyword evidence="2 4" id="KW-1005">Bacterial flagellum biogenesis</keyword>
<dbReference type="InterPro" id="IPR024046">
    <property type="entry name" value="Flagellar_assmbl_FliW_dom_sf"/>
</dbReference>
<dbReference type="PANTHER" id="PTHR39190">
    <property type="entry name" value="FLAGELLAR ASSEMBLY FACTOR FLIW"/>
    <property type="match status" value="1"/>
</dbReference>
<dbReference type="Gene3D" id="2.30.290.10">
    <property type="entry name" value="BH3618-like"/>
    <property type="match status" value="1"/>
</dbReference>
<evidence type="ECO:0000256" key="4">
    <source>
        <dbReference type="HAMAP-Rule" id="MF_01185"/>
    </source>
</evidence>
<evidence type="ECO:0000256" key="2">
    <source>
        <dbReference type="ARBA" id="ARBA00022795"/>
    </source>
</evidence>
<accession>A0ABW9XVK1</accession>
<dbReference type="PANTHER" id="PTHR39190:SF1">
    <property type="entry name" value="FLAGELLAR ASSEMBLY FACTOR FLIW"/>
    <property type="match status" value="1"/>
</dbReference>
<proteinExistence type="inferred from homology"/>
<comment type="subcellular location">
    <subcellularLocation>
        <location evidence="4">Cytoplasm</location>
    </subcellularLocation>
</comment>
<evidence type="ECO:0000256" key="1">
    <source>
        <dbReference type="ARBA" id="ARBA00022490"/>
    </source>
</evidence>
<evidence type="ECO:0000256" key="3">
    <source>
        <dbReference type="ARBA" id="ARBA00022845"/>
    </source>
</evidence>
<keyword evidence="5" id="KW-0966">Cell projection</keyword>
<dbReference type="Pfam" id="PF02623">
    <property type="entry name" value="FliW"/>
    <property type="match status" value="1"/>
</dbReference>
<keyword evidence="4" id="KW-0143">Chaperone</keyword>
<dbReference type="Proteomes" id="UP000665561">
    <property type="component" value="Unassembled WGS sequence"/>
</dbReference>
<keyword evidence="5" id="KW-0282">Flagellum</keyword>
<protein>
    <recommendedName>
        <fullName evidence="4">Flagellar assembly factor FliW</fullName>
    </recommendedName>
</protein>
<comment type="caution">
    <text evidence="5">The sequence shown here is derived from an EMBL/GenBank/DDBJ whole genome shotgun (WGS) entry which is preliminary data.</text>
</comment>
<keyword evidence="6" id="KW-1185">Reference proteome</keyword>
<evidence type="ECO:0000313" key="6">
    <source>
        <dbReference type="Proteomes" id="UP000665561"/>
    </source>
</evidence>
<dbReference type="InterPro" id="IPR003775">
    <property type="entry name" value="Flagellar_assembly_factor_FliW"/>
</dbReference>
<comment type="subunit">
    <text evidence="4">Interacts with translational regulator CsrA and flagellin(s).</text>
</comment>
<comment type="similarity">
    <text evidence="4">Belongs to the FliW family.</text>
</comment>
<dbReference type="RefSeq" id="WP_161745738.1">
    <property type="nucleotide sequence ID" value="NZ_JAAAMV010000023.1"/>
</dbReference>
<organism evidence="5 6">
    <name type="scientific">Paenibacillus glycinis</name>
    <dbReference type="NCBI Taxonomy" id="2697035"/>
    <lineage>
        <taxon>Bacteria</taxon>
        <taxon>Bacillati</taxon>
        <taxon>Bacillota</taxon>
        <taxon>Bacilli</taxon>
        <taxon>Bacillales</taxon>
        <taxon>Paenibacillaceae</taxon>
        <taxon>Paenibacillus</taxon>
    </lineage>
</organism>
<keyword evidence="1 4" id="KW-0963">Cytoplasm</keyword>
<name>A0ABW9XVK1_9BACL</name>
<reference evidence="5 6" key="1">
    <citation type="submission" date="2020-01" db="EMBL/GenBank/DDBJ databases">
        <title>Paenibacillus soybeanensis sp. nov. isolated from the nodules of soybean (Glycine max(L.) Merr).</title>
        <authorList>
            <person name="Wang H."/>
        </authorList>
    </citation>
    <scope>NUCLEOTIDE SEQUENCE [LARGE SCALE GENOMIC DNA]</scope>
    <source>
        <strain evidence="5 6">T1</strain>
    </source>
</reference>
<keyword evidence="3 4" id="KW-0810">Translation regulation</keyword>
<keyword evidence="5" id="KW-0969">Cilium</keyword>
<dbReference type="SUPFAM" id="SSF141457">
    <property type="entry name" value="BH3618-like"/>
    <property type="match status" value="1"/>
</dbReference>
<dbReference type="HAMAP" id="MF_01185">
    <property type="entry name" value="FliW"/>
    <property type="match status" value="1"/>
</dbReference>
<sequence>MIVQTIRFGQLEIEDNEIICFPQGIPGFPEYKKYTMISLEDSPFYFLQSVDEGSLSFVLASPFEFFPDYEFELKTDVLHELGNPEPEQIGVLNIVTVKDGIEEATANLAAPIVWNAVSRSAIQVVLQDTPYRTKHLLFASMPGNEGEGASC</sequence>
<comment type="function">
    <text evidence="4">Acts as an anti-CsrA protein, binds CsrA and prevents it from repressing translation of its target genes, one of which is flagellin. Binds to flagellin and participates in the assembly of the flagellum.</text>
</comment>